<dbReference type="RefSeq" id="WP_087582090.1">
    <property type="nucleotide sequence ID" value="NZ_NDYQ01000015.1"/>
</dbReference>
<gene>
    <name evidence="2" type="ORF">B9N60_08830</name>
</gene>
<feature type="transmembrane region" description="Helical" evidence="1">
    <location>
        <begin position="42"/>
        <end position="61"/>
    </location>
</feature>
<keyword evidence="1" id="KW-1133">Transmembrane helix</keyword>
<protein>
    <submittedName>
        <fullName evidence="2">Uncharacterized protein</fullName>
    </submittedName>
</protein>
<feature type="transmembrane region" description="Helical" evidence="1">
    <location>
        <begin position="117"/>
        <end position="141"/>
    </location>
</feature>
<reference evidence="2 3" key="1">
    <citation type="submission" date="2017-04" db="EMBL/GenBank/DDBJ databases">
        <title>Complete genome of Campylobacter concisus ATCC 33237T and draft genomes for an additional eight well characterized C. concisus strains.</title>
        <authorList>
            <person name="Cornelius A.J."/>
            <person name="Miller W.G."/>
            <person name="Lastovica A.J."/>
            <person name="On S.L."/>
            <person name="French N.P."/>
            <person name="Vandenberg O."/>
            <person name="Biggs P.J."/>
        </authorList>
    </citation>
    <scope>NUCLEOTIDE SEQUENCE [LARGE SCALE GENOMIC DNA]</scope>
    <source>
        <strain evidence="2 3">Lasto127.99</strain>
    </source>
</reference>
<accession>A0A1Y5NAH8</accession>
<proteinExistence type="predicted"/>
<keyword evidence="1" id="KW-0812">Transmembrane</keyword>
<dbReference type="AlphaFoldDB" id="A0A1Y5NAH8"/>
<evidence type="ECO:0000313" key="3">
    <source>
        <dbReference type="Proteomes" id="UP000195893"/>
    </source>
</evidence>
<evidence type="ECO:0000256" key="1">
    <source>
        <dbReference type="SAM" id="Phobius"/>
    </source>
</evidence>
<feature type="transmembrane region" description="Helical" evidence="1">
    <location>
        <begin position="16"/>
        <end position="36"/>
    </location>
</feature>
<comment type="caution">
    <text evidence="2">The sequence shown here is derived from an EMBL/GenBank/DDBJ whole genome shotgun (WGS) entry which is preliminary data.</text>
</comment>
<sequence>MRDYDKRPIVIKDYNSIFMFLEFLPIAILCFIASFFHDNKIILIFLTSQTFYFNIRPYLFYGRKRSLKLANEKIEFLQAGNIIESINLDEEFEIYKTYDDYYHKSQNLSDFQKKVKWISVVLLWIGHYPFFLLSKVLFYFFKTKGTFYKFYDCIILFQDDKVLNILATSRYERALVKKYFLDKFKIDIDMLQVCKKTDHGLEKIEICKIKGQYIRTILSHNS</sequence>
<name>A0A1Y5NAH8_9BACT</name>
<dbReference type="EMBL" id="NDYQ01000015">
    <property type="protein sequence ID" value="OUT16453.1"/>
    <property type="molecule type" value="Genomic_DNA"/>
</dbReference>
<dbReference type="Proteomes" id="UP000195893">
    <property type="component" value="Unassembled WGS sequence"/>
</dbReference>
<evidence type="ECO:0000313" key="2">
    <source>
        <dbReference type="EMBL" id="OUT16453.1"/>
    </source>
</evidence>
<organism evidence="2 3">
    <name type="scientific">Campylobacter concisus</name>
    <dbReference type="NCBI Taxonomy" id="199"/>
    <lineage>
        <taxon>Bacteria</taxon>
        <taxon>Pseudomonadati</taxon>
        <taxon>Campylobacterota</taxon>
        <taxon>Epsilonproteobacteria</taxon>
        <taxon>Campylobacterales</taxon>
        <taxon>Campylobacteraceae</taxon>
        <taxon>Campylobacter</taxon>
    </lineage>
</organism>
<keyword evidence="1" id="KW-0472">Membrane</keyword>